<evidence type="ECO:0000313" key="3">
    <source>
        <dbReference type="Proteomes" id="UP000823775"/>
    </source>
</evidence>
<dbReference type="EMBL" id="JACEIK010007505">
    <property type="protein sequence ID" value="MCE3050344.1"/>
    <property type="molecule type" value="Genomic_DNA"/>
</dbReference>
<sequence length="105" mass="11589">MPTLSIESLNIIDCNVVTIRYHDPAIMTLTAGDLMAYIDCGGPPEDLIELVKVRLQEKKLRAVLELMDEEFSLSSSPSSSASSSCSSDDELGVCRSKWLRTIFFS</sequence>
<evidence type="ECO:0000313" key="2">
    <source>
        <dbReference type="EMBL" id="MCE3050344.1"/>
    </source>
</evidence>
<evidence type="ECO:0000256" key="1">
    <source>
        <dbReference type="SAM" id="MobiDB-lite"/>
    </source>
</evidence>
<keyword evidence="3" id="KW-1185">Reference proteome</keyword>
<proteinExistence type="predicted"/>
<accession>A0ABS8WMI6</accession>
<reference evidence="2 3" key="1">
    <citation type="journal article" date="2021" name="BMC Genomics">
        <title>Datura genome reveals duplications of psychoactive alkaloid biosynthetic genes and high mutation rate following tissue culture.</title>
        <authorList>
            <person name="Rajewski A."/>
            <person name="Carter-House D."/>
            <person name="Stajich J."/>
            <person name="Litt A."/>
        </authorList>
    </citation>
    <scope>NUCLEOTIDE SEQUENCE [LARGE SCALE GENOMIC DNA]</scope>
    <source>
        <strain evidence="2">AR-01</strain>
    </source>
</reference>
<feature type="compositionally biased region" description="Low complexity" evidence="1">
    <location>
        <begin position="72"/>
        <end position="86"/>
    </location>
</feature>
<dbReference type="Proteomes" id="UP000823775">
    <property type="component" value="Unassembled WGS sequence"/>
</dbReference>
<name>A0ABS8WMI6_DATST</name>
<protein>
    <submittedName>
        <fullName evidence="2">Uncharacterized protein</fullName>
    </submittedName>
</protein>
<feature type="region of interest" description="Disordered" evidence="1">
    <location>
        <begin position="71"/>
        <end position="91"/>
    </location>
</feature>
<organism evidence="2 3">
    <name type="scientific">Datura stramonium</name>
    <name type="common">Jimsonweed</name>
    <name type="synonym">Common thornapple</name>
    <dbReference type="NCBI Taxonomy" id="4076"/>
    <lineage>
        <taxon>Eukaryota</taxon>
        <taxon>Viridiplantae</taxon>
        <taxon>Streptophyta</taxon>
        <taxon>Embryophyta</taxon>
        <taxon>Tracheophyta</taxon>
        <taxon>Spermatophyta</taxon>
        <taxon>Magnoliopsida</taxon>
        <taxon>eudicotyledons</taxon>
        <taxon>Gunneridae</taxon>
        <taxon>Pentapetalae</taxon>
        <taxon>asterids</taxon>
        <taxon>lamiids</taxon>
        <taxon>Solanales</taxon>
        <taxon>Solanaceae</taxon>
        <taxon>Solanoideae</taxon>
        <taxon>Datureae</taxon>
        <taxon>Datura</taxon>
    </lineage>
</organism>
<comment type="caution">
    <text evidence="2">The sequence shown here is derived from an EMBL/GenBank/DDBJ whole genome shotgun (WGS) entry which is preliminary data.</text>
</comment>
<gene>
    <name evidence="2" type="ORF">HAX54_047012</name>
</gene>